<dbReference type="OrthoDB" id="7058268at2"/>
<evidence type="ECO:0000313" key="2">
    <source>
        <dbReference type="Proteomes" id="UP000184139"/>
    </source>
</evidence>
<name>A0A1M5YWK0_9BACT</name>
<dbReference type="STRING" id="1121409.SAMN02745124_04488"/>
<keyword evidence="2" id="KW-1185">Reference proteome</keyword>
<dbReference type="EMBL" id="FQXS01000070">
    <property type="protein sequence ID" value="SHI15913.1"/>
    <property type="molecule type" value="Genomic_DNA"/>
</dbReference>
<dbReference type="Gene3D" id="3.40.50.2000">
    <property type="entry name" value="Glycogen Phosphorylase B"/>
    <property type="match status" value="1"/>
</dbReference>
<dbReference type="PANTHER" id="PTHR39662">
    <property type="entry name" value="DUF354 DOMAIN-CONTAINING PROTEIN-RELATED"/>
    <property type="match status" value="1"/>
</dbReference>
<dbReference type="PIRSF" id="PIRSF005357">
    <property type="entry name" value="UCP005357"/>
    <property type="match status" value="1"/>
</dbReference>
<dbReference type="InterPro" id="IPR007152">
    <property type="entry name" value="DUF354"/>
</dbReference>
<evidence type="ECO:0008006" key="3">
    <source>
        <dbReference type="Google" id="ProtNLM"/>
    </source>
</evidence>
<dbReference type="RefSeq" id="WP_073379603.1">
    <property type="nucleotide sequence ID" value="NZ_FQXS01000070.1"/>
</dbReference>
<organism evidence="1 2">
    <name type="scientific">Desulfofustis glycolicus DSM 9705</name>
    <dbReference type="NCBI Taxonomy" id="1121409"/>
    <lineage>
        <taxon>Bacteria</taxon>
        <taxon>Pseudomonadati</taxon>
        <taxon>Thermodesulfobacteriota</taxon>
        <taxon>Desulfobulbia</taxon>
        <taxon>Desulfobulbales</taxon>
        <taxon>Desulfocapsaceae</taxon>
        <taxon>Desulfofustis</taxon>
    </lineage>
</organism>
<dbReference type="Pfam" id="PF04007">
    <property type="entry name" value="DUF354"/>
    <property type="match status" value="1"/>
</dbReference>
<dbReference type="SUPFAM" id="SSF53756">
    <property type="entry name" value="UDP-Glycosyltransferase/glycogen phosphorylase"/>
    <property type="match status" value="1"/>
</dbReference>
<proteinExistence type="predicted"/>
<dbReference type="AlphaFoldDB" id="A0A1M5YWK0"/>
<sequence>MKILVDITHPAHFHFFRNAITEWKKHGHEVFITTRKKDITIDLITAFGWKHKELGQLYKGGLLGLGRELIQRDLALIHYAQKVRPDVMCAVGGIFVAHAGLFLRIPSLVFYDTEHANLQNRLTYPFATKVLTPDCYKGWVPKRKHFMYPGYHELAYTHPNRFRPDPEALLPFGLLPGDNFIIMRLVLWQATHDLNDKGISDVVDMVEKLSRYGRVLISSERGLPDFLARYQVTIRPELMHHLLAYARLFIGESATMASEAACLGTPAVFISTSIRSYTSEQERRYGLAFTFSSPNTCQVDGLSKGLEILRDPDSKRKWIRKRDCMLQDKIDVTRFIVDIVEEAARDGCL</sequence>
<dbReference type="PANTHER" id="PTHR39662:SF1">
    <property type="entry name" value="DUF354 DOMAIN-CONTAINING PROTEIN"/>
    <property type="match status" value="1"/>
</dbReference>
<reference evidence="1 2" key="1">
    <citation type="submission" date="2016-11" db="EMBL/GenBank/DDBJ databases">
        <authorList>
            <person name="Jaros S."/>
            <person name="Januszkiewicz K."/>
            <person name="Wedrychowicz H."/>
        </authorList>
    </citation>
    <scope>NUCLEOTIDE SEQUENCE [LARGE SCALE GENOMIC DNA]</scope>
    <source>
        <strain evidence="1 2">DSM 9705</strain>
    </source>
</reference>
<dbReference type="Proteomes" id="UP000184139">
    <property type="component" value="Unassembled WGS sequence"/>
</dbReference>
<accession>A0A1M5YWK0</accession>
<protein>
    <recommendedName>
        <fullName evidence="3">DUF354 domain-containing protein</fullName>
    </recommendedName>
</protein>
<gene>
    <name evidence="1" type="ORF">SAMN02745124_04488</name>
</gene>
<evidence type="ECO:0000313" key="1">
    <source>
        <dbReference type="EMBL" id="SHI15913.1"/>
    </source>
</evidence>